<accession>A0ABD5YJM7</accession>
<dbReference type="InterPro" id="IPR058280">
    <property type="entry name" value="DUF7974"/>
</dbReference>
<name>A0ABD5YJM7_9EURY</name>
<dbReference type="Pfam" id="PF25929">
    <property type="entry name" value="DUF7974"/>
    <property type="match status" value="1"/>
</dbReference>
<dbReference type="AlphaFoldDB" id="A0ABD5YJM7"/>
<proteinExistence type="predicted"/>
<evidence type="ECO:0000259" key="1">
    <source>
        <dbReference type="Pfam" id="PF25929"/>
    </source>
</evidence>
<keyword evidence="3" id="KW-1185">Reference proteome</keyword>
<feature type="domain" description="DUF7974" evidence="1">
    <location>
        <begin position="27"/>
        <end position="160"/>
    </location>
</feature>
<sequence>MRGVRPATDRSTRGTSDSIEVGWLAGMLPERLAVRGLAVDVQVPDMISLGSPSLFTVIVYNRLPVPVEITLPTSRLWGWSVDGVPEADSRGYEPPSAERSFAFNRGQQRTFTATWDGRIRERGTDGDVWRTVRGKHTITGYLAVENWRERGLYSEKSVDVV</sequence>
<dbReference type="GeneID" id="76199080"/>
<dbReference type="RefSeq" id="WP_264554917.1">
    <property type="nucleotide sequence ID" value="NZ_CP109979.1"/>
</dbReference>
<dbReference type="EMBL" id="JBHTAX010000001">
    <property type="protein sequence ID" value="MFC7189519.1"/>
    <property type="molecule type" value="Genomic_DNA"/>
</dbReference>
<gene>
    <name evidence="2" type="ORF">ACFQL7_06415</name>
</gene>
<dbReference type="Proteomes" id="UP001596417">
    <property type="component" value="Unassembled WGS sequence"/>
</dbReference>
<organism evidence="2 3">
    <name type="scientific">Halocatena marina</name>
    <dbReference type="NCBI Taxonomy" id="2934937"/>
    <lineage>
        <taxon>Archaea</taxon>
        <taxon>Methanobacteriati</taxon>
        <taxon>Methanobacteriota</taxon>
        <taxon>Stenosarchaea group</taxon>
        <taxon>Halobacteria</taxon>
        <taxon>Halobacteriales</taxon>
        <taxon>Natronomonadaceae</taxon>
        <taxon>Halocatena</taxon>
    </lineage>
</organism>
<comment type="caution">
    <text evidence="2">The sequence shown here is derived from an EMBL/GenBank/DDBJ whole genome shotgun (WGS) entry which is preliminary data.</text>
</comment>
<evidence type="ECO:0000313" key="3">
    <source>
        <dbReference type="Proteomes" id="UP001596417"/>
    </source>
</evidence>
<protein>
    <recommendedName>
        <fullName evidence="1">DUF7974 domain-containing protein</fullName>
    </recommendedName>
</protein>
<evidence type="ECO:0000313" key="2">
    <source>
        <dbReference type="EMBL" id="MFC7189519.1"/>
    </source>
</evidence>
<reference evidence="2 3" key="1">
    <citation type="journal article" date="2019" name="Int. J. Syst. Evol. Microbiol.">
        <title>The Global Catalogue of Microorganisms (GCM) 10K type strain sequencing project: providing services to taxonomists for standard genome sequencing and annotation.</title>
        <authorList>
            <consortium name="The Broad Institute Genomics Platform"/>
            <consortium name="The Broad Institute Genome Sequencing Center for Infectious Disease"/>
            <person name="Wu L."/>
            <person name="Ma J."/>
        </authorList>
    </citation>
    <scope>NUCLEOTIDE SEQUENCE [LARGE SCALE GENOMIC DNA]</scope>
    <source>
        <strain evidence="2 3">RDMS1</strain>
    </source>
</reference>